<keyword evidence="1" id="KW-0548">Nucleotidyltransferase</keyword>
<dbReference type="EMBL" id="JAVRHX010000001">
    <property type="protein sequence ID" value="MDT0593804.1"/>
    <property type="molecule type" value="Genomic_DNA"/>
</dbReference>
<dbReference type="CDD" id="cd02513">
    <property type="entry name" value="CMP-NeuAc_Synthase"/>
    <property type="match status" value="1"/>
</dbReference>
<dbReference type="InterPro" id="IPR029044">
    <property type="entry name" value="Nucleotide-diphossugar_trans"/>
</dbReference>
<dbReference type="Gene3D" id="3.90.550.10">
    <property type="entry name" value="Spore Coat Polysaccharide Biosynthesis Protein SpsA, Chain A"/>
    <property type="match status" value="1"/>
</dbReference>
<gene>
    <name evidence="1" type="primary">pseF</name>
    <name evidence="1" type="ORF">RM552_02960</name>
</gene>
<sequence length="234" mass="26301">MQNNARLALIPARSGSKRIRGKNTKLFCGKPLIAYSIEAAKASRLFDEIVVSTDCPDIAKLSQSLGASVPFMRPASLSDDFTGTREVITHAINALQATNKQYEFCCCIYATAPFLQAEFLQKGITLLEADKEKAFAFSVTSFGFPIQRGITIENGIVNPLFPEHVLTRSQDLESCFHDAGQFYWGRTKDYLNPARTWFSKDSLAIQIPRHLVQDIDTEEDWLRAELMYKAYTKS</sequence>
<dbReference type="SUPFAM" id="SSF53448">
    <property type="entry name" value="Nucleotide-diphospho-sugar transferases"/>
    <property type="match status" value="1"/>
</dbReference>
<evidence type="ECO:0000313" key="2">
    <source>
        <dbReference type="Proteomes" id="UP001253545"/>
    </source>
</evidence>
<keyword evidence="1" id="KW-0808">Transferase</keyword>
<reference evidence="1 2" key="1">
    <citation type="submission" date="2023-09" db="EMBL/GenBank/DDBJ databases">
        <authorList>
            <person name="Rey-Velasco X."/>
        </authorList>
    </citation>
    <scope>NUCLEOTIDE SEQUENCE [LARGE SCALE GENOMIC DNA]</scope>
    <source>
        <strain evidence="1 2">P117</strain>
    </source>
</reference>
<dbReference type="PANTHER" id="PTHR21485:SF6">
    <property type="entry name" value="N-ACYLNEURAMINATE CYTIDYLYLTRANSFERASE-RELATED"/>
    <property type="match status" value="1"/>
</dbReference>
<protein>
    <submittedName>
        <fullName evidence="1">Pseudaminic acid cytidylyltransferase</fullName>
        <ecNumber evidence="1">2.7.7.81</ecNumber>
    </submittedName>
</protein>
<dbReference type="GO" id="GO:0016779">
    <property type="term" value="F:nucleotidyltransferase activity"/>
    <property type="evidence" value="ECO:0007669"/>
    <property type="project" value="UniProtKB-KW"/>
</dbReference>
<accession>A0ABU2ZMF5</accession>
<evidence type="ECO:0000313" key="1">
    <source>
        <dbReference type="EMBL" id="MDT0593804.1"/>
    </source>
</evidence>
<dbReference type="Pfam" id="PF02348">
    <property type="entry name" value="CTP_transf_3"/>
    <property type="match status" value="1"/>
</dbReference>
<dbReference type="InterPro" id="IPR003329">
    <property type="entry name" value="Cytidylyl_trans"/>
</dbReference>
<dbReference type="Proteomes" id="UP001253545">
    <property type="component" value="Unassembled WGS sequence"/>
</dbReference>
<keyword evidence="2" id="KW-1185">Reference proteome</keyword>
<dbReference type="RefSeq" id="WP_311367301.1">
    <property type="nucleotide sequence ID" value="NZ_JAVRHX010000001.1"/>
</dbReference>
<proteinExistence type="predicted"/>
<dbReference type="NCBIfam" id="TIGR03584">
    <property type="entry name" value="PseF"/>
    <property type="match status" value="1"/>
</dbReference>
<dbReference type="InterPro" id="IPR020039">
    <property type="entry name" value="PseF"/>
</dbReference>
<dbReference type="InterPro" id="IPR050793">
    <property type="entry name" value="CMP-NeuNAc_synthase"/>
</dbReference>
<dbReference type="EC" id="2.7.7.81" evidence="1"/>
<name>A0ABU2ZMF5_9ALTE</name>
<comment type="caution">
    <text evidence="1">The sequence shown here is derived from an EMBL/GenBank/DDBJ whole genome shotgun (WGS) entry which is preliminary data.</text>
</comment>
<dbReference type="PANTHER" id="PTHR21485">
    <property type="entry name" value="HAD SUPERFAMILY MEMBERS CMAS AND KDSC"/>
    <property type="match status" value="1"/>
</dbReference>
<organism evidence="1 2">
    <name type="scientific">Glaciecola petra</name>
    <dbReference type="NCBI Taxonomy" id="3075602"/>
    <lineage>
        <taxon>Bacteria</taxon>
        <taxon>Pseudomonadati</taxon>
        <taxon>Pseudomonadota</taxon>
        <taxon>Gammaproteobacteria</taxon>
        <taxon>Alteromonadales</taxon>
        <taxon>Alteromonadaceae</taxon>
        <taxon>Glaciecola</taxon>
    </lineage>
</organism>